<accession>A0A839ESY7</accession>
<sequence length="163" mass="18394">MTDILVVEATESDLPLILRAERLDGYDAVVGRWDEVRHRLALADKKYRYFLAKDGNEVVGFAIVRDWASPDRVSLIKRIAMLKPGQGYGSRFLQSVLDRIFNETDVHRVWLGVFPENVRARRAYLAAGFVPEGIARGSAYFGGSYRDELVMAVLRTEWDAAGS</sequence>
<feature type="domain" description="N-acetyltransferase" evidence="1">
    <location>
        <begin position="4"/>
        <end position="156"/>
    </location>
</feature>
<reference evidence="2 3" key="1">
    <citation type="submission" date="2020-07" db="EMBL/GenBank/DDBJ databases">
        <title>Genomic Encyclopedia of Type Strains, Phase IV (KMG-V): Genome sequencing to study the core and pangenomes of soil and plant-associated prokaryotes.</title>
        <authorList>
            <person name="Whitman W."/>
        </authorList>
    </citation>
    <scope>NUCLEOTIDE SEQUENCE [LARGE SCALE GENOMIC DNA]</scope>
    <source>
        <strain evidence="2 3">AN3</strain>
    </source>
</reference>
<dbReference type="AlphaFoldDB" id="A0A839ESY7"/>
<organism evidence="2 3">
    <name type="scientific">Phyllobacterium myrsinacearum</name>
    <dbReference type="NCBI Taxonomy" id="28101"/>
    <lineage>
        <taxon>Bacteria</taxon>
        <taxon>Pseudomonadati</taxon>
        <taxon>Pseudomonadota</taxon>
        <taxon>Alphaproteobacteria</taxon>
        <taxon>Hyphomicrobiales</taxon>
        <taxon>Phyllobacteriaceae</taxon>
        <taxon>Phyllobacterium</taxon>
    </lineage>
</organism>
<dbReference type="EMBL" id="JACGXN010000008">
    <property type="protein sequence ID" value="MBA8880634.1"/>
    <property type="molecule type" value="Genomic_DNA"/>
</dbReference>
<evidence type="ECO:0000259" key="1">
    <source>
        <dbReference type="PROSITE" id="PS51186"/>
    </source>
</evidence>
<evidence type="ECO:0000313" key="3">
    <source>
        <dbReference type="Proteomes" id="UP000549052"/>
    </source>
</evidence>
<dbReference type="PROSITE" id="PS51186">
    <property type="entry name" value="GNAT"/>
    <property type="match status" value="1"/>
</dbReference>
<proteinExistence type="predicted"/>
<dbReference type="GO" id="GO:0016747">
    <property type="term" value="F:acyltransferase activity, transferring groups other than amino-acyl groups"/>
    <property type="evidence" value="ECO:0007669"/>
    <property type="project" value="InterPro"/>
</dbReference>
<dbReference type="PANTHER" id="PTHR43415:SF3">
    <property type="entry name" value="GNAT-FAMILY ACETYLTRANSFERASE"/>
    <property type="match status" value="1"/>
</dbReference>
<evidence type="ECO:0000313" key="2">
    <source>
        <dbReference type="EMBL" id="MBA8880634.1"/>
    </source>
</evidence>
<keyword evidence="2" id="KW-0808">Transferase</keyword>
<protein>
    <submittedName>
        <fullName evidence="2">RimJ/RimL family protein N-acetyltransferase</fullName>
    </submittedName>
</protein>
<dbReference type="Gene3D" id="3.40.630.30">
    <property type="match status" value="1"/>
</dbReference>
<dbReference type="PANTHER" id="PTHR43415">
    <property type="entry name" value="SPERMIDINE N(1)-ACETYLTRANSFERASE"/>
    <property type="match status" value="1"/>
</dbReference>
<dbReference type="RefSeq" id="WP_182551262.1">
    <property type="nucleotide sequence ID" value="NZ_JACGXN010000008.1"/>
</dbReference>
<dbReference type="InterPro" id="IPR000182">
    <property type="entry name" value="GNAT_dom"/>
</dbReference>
<dbReference type="Proteomes" id="UP000549052">
    <property type="component" value="Unassembled WGS sequence"/>
</dbReference>
<gene>
    <name evidence="2" type="ORF">FHW16_004357</name>
</gene>
<keyword evidence="3" id="KW-1185">Reference proteome</keyword>
<dbReference type="Pfam" id="PF00583">
    <property type="entry name" value="Acetyltransf_1"/>
    <property type="match status" value="1"/>
</dbReference>
<dbReference type="SUPFAM" id="SSF55729">
    <property type="entry name" value="Acyl-CoA N-acyltransferases (Nat)"/>
    <property type="match status" value="1"/>
</dbReference>
<comment type="caution">
    <text evidence="2">The sequence shown here is derived from an EMBL/GenBank/DDBJ whole genome shotgun (WGS) entry which is preliminary data.</text>
</comment>
<dbReference type="InterPro" id="IPR016181">
    <property type="entry name" value="Acyl_CoA_acyltransferase"/>
</dbReference>
<dbReference type="CDD" id="cd04301">
    <property type="entry name" value="NAT_SF"/>
    <property type="match status" value="1"/>
</dbReference>
<name>A0A839ESY7_9HYPH</name>